<feature type="domain" description="Nitroreductase" evidence="3">
    <location>
        <begin position="14"/>
        <end position="71"/>
    </location>
</feature>
<dbReference type="PANTHER" id="PTHR43673">
    <property type="entry name" value="NAD(P)H NITROREDUCTASE YDGI-RELATED"/>
    <property type="match status" value="1"/>
</dbReference>
<dbReference type="PATRIC" id="fig|1562970.3.peg.2381"/>
<dbReference type="EMBL" id="LN515532">
    <property type="protein sequence ID" value="CEA17132.1"/>
    <property type="molecule type" value="Genomic_DNA"/>
</dbReference>
<keyword evidence="2" id="KW-0560">Oxidoreductase</keyword>
<reference evidence="4 5" key="1">
    <citation type="submission" date="2014-08" db="EMBL/GenBank/DDBJ databases">
        <authorList>
            <person name="Wibberg D."/>
        </authorList>
    </citation>
    <scope>NUCLEOTIDE SEQUENCE [LARGE SCALE GENOMIC DNA]</scope>
    <source>
        <strain evidence="5">ING2-E5B</strain>
    </source>
</reference>
<dbReference type="GO" id="GO:0016491">
    <property type="term" value="F:oxidoreductase activity"/>
    <property type="evidence" value="ECO:0007669"/>
    <property type="project" value="UniProtKB-KW"/>
</dbReference>
<evidence type="ECO:0000313" key="4">
    <source>
        <dbReference type="EMBL" id="CEA17132.1"/>
    </source>
</evidence>
<evidence type="ECO:0000313" key="5">
    <source>
        <dbReference type="Proteomes" id="UP000032417"/>
    </source>
</evidence>
<protein>
    <recommendedName>
        <fullName evidence="3">Nitroreductase domain-containing protein</fullName>
    </recommendedName>
</protein>
<comment type="similarity">
    <text evidence="1">Belongs to the nitroreductase family.</text>
</comment>
<keyword evidence="5" id="KW-1185">Reference proteome</keyword>
<dbReference type="STRING" id="1562970.ING2E5B_2407"/>
<feature type="domain" description="Nitroreductase" evidence="3">
    <location>
        <begin position="74"/>
        <end position="164"/>
    </location>
</feature>
<dbReference type="AlphaFoldDB" id="A0A098C5D7"/>
<dbReference type="PANTHER" id="PTHR43673:SF10">
    <property type="entry name" value="NADH DEHYDROGENASE_NAD(P)H NITROREDUCTASE XCC3605-RELATED"/>
    <property type="match status" value="1"/>
</dbReference>
<dbReference type="InterPro" id="IPR029479">
    <property type="entry name" value="Nitroreductase"/>
</dbReference>
<proteinExistence type="inferred from homology"/>
<organism evidence="4 5">
    <name type="scientific">Fermentimonas caenicola</name>
    <dbReference type="NCBI Taxonomy" id="1562970"/>
    <lineage>
        <taxon>Bacteria</taxon>
        <taxon>Pseudomonadati</taxon>
        <taxon>Bacteroidota</taxon>
        <taxon>Bacteroidia</taxon>
        <taxon>Bacteroidales</taxon>
        <taxon>Dysgonomonadaceae</taxon>
        <taxon>Fermentimonas</taxon>
    </lineage>
</organism>
<evidence type="ECO:0000259" key="3">
    <source>
        <dbReference type="Pfam" id="PF00881"/>
    </source>
</evidence>
<accession>A0A098C5D7</accession>
<sequence length="189" mass="21163">MTNMDSIDFLEFVSSRQSVRAYDTNRPVEKEKIERILETARLSPSACNAQPWHIIVVDDPVIKNRVADATSARALGMNHFTKQAPVHLVLVEEKVNLSSGIGGWVKQKDYAQMDLGVIAAHIVLAAHAEGLGSCILGWFNEPAMREILSIPDSKRVWLDITIGYSTQSLREKKRKQINEIVSYNGYKKG</sequence>
<name>A0A098C5D7_9BACT</name>
<dbReference type="Pfam" id="PF00881">
    <property type="entry name" value="Nitroreductase"/>
    <property type="match status" value="2"/>
</dbReference>
<dbReference type="InterPro" id="IPR000415">
    <property type="entry name" value="Nitroreductase-like"/>
</dbReference>
<gene>
    <name evidence="4" type="ORF">ING2E5B_2407</name>
</gene>
<evidence type="ECO:0000256" key="2">
    <source>
        <dbReference type="ARBA" id="ARBA00023002"/>
    </source>
</evidence>
<dbReference type="Gene3D" id="3.40.109.10">
    <property type="entry name" value="NADH Oxidase"/>
    <property type="match status" value="1"/>
</dbReference>
<dbReference type="KEGG" id="pbt:ING2E5B_2407"/>
<evidence type="ECO:0000256" key="1">
    <source>
        <dbReference type="ARBA" id="ARBA00007118"/>
    </source>
</evidence>
<dbReference type="SUPFAM" id="SSF55469">
    <property type="entry name" value="FMN-dependent nitroreductase-like"/>
    <property type="match status" value="1"/>
</dbReference>
<dbReference type="Proteomes" id="UP000032417">
    <property type="component" value="Chromosome 1"/>
</dbReference>
<dbReference type="HOGENOM" id="CLU_070764_7_1_10"/>